<dbReference type="AlphaFoldDB" id="A0A974NZC8"/>
<organism evidence="1">
    <name type="scientific">Enterococcus faecalis</name>
    <name type="common">Streptococcus faecalis</name>
    <dbReference type="NCBI Taxonomy" id="1351"/>
    <lineage>
        <taxon>Bacteria</taxon>
        <taxon>Bacillati</taxon>
        <taxon>Bacillota</taxon>
        <taxon>Bacilli</taxon>
        <taxon>Lactobacillales</taxon>
        <taxon>Enterococcaceae</taxon>
        <taxon>Enterococcus</taxon>
    </lineage>
</organism>
<sequence>MLFLLTLVPVAIPEEASKATGVSGFVLPMANLGGAGMFVRDCDVNYCCRNLSSNR</sequence>
<protein>
    <submittedName>
        <fullName evidence="1">Uncharacterized protein</fullName>
    </submittedName>
</protein>
<gene>
    <name evidence="1" type="ORF">JG559_12080</name>
</gene>
<evidence type="ECO:0000313" key="1">
    <source>
        <dbReference type="EMBL" id="QQV79563.1"/>
    </source>
</evidence>
<name>A0A974NZC8_ENTFL</name>
<dbReference type="EMBL" id="CP068242">
    <property type="protein sequence ID" value="QQV79563.1"/>
    <property type="molecule type" value="Genomic_DNA"/>
</dbReference>
<accession>A0A974NZC8</accession>
<proteinExistence type="predicted"/>
<reference evidence="1" key="1">
    <citation type="submission" date="2021-01" db="EMBL/GenBank/DDBJ databases">
        <title>Enterococcus.</title>
        <authorList>
            <person name="Du X."/>
            <person name="Wang N."/>
        </authorList>
    </citation>
    <scope>NUCLEOTIDE SEQUENCE [LARGE SCALE GENOMIC DNA]</scope>
    <source>
        <strain evidence="1">T90-2</strain>
    </source>
</reference>